<evidence type="ECO:0000313" key="2">
    <source>
        <dbReference type="Proteomes" id="UP000078046"/>
    </source>
</evidence>
<dbReference type="AlphaFoldDB" id="A0A177AZT0"/>
<name>A0A177AZT0_9BILA</name>
<sequence length="139" mass="16328">MLQEYEKNYIEENDPNSTIKCSYGWLQRFQKKIFNIPQNIISVDSDLSENLPIDIVNIMHDFITGNDTSDSIDEYNTEPDTELIHIPYFNDTEDFDLAIEKVESLIQSSNKLDMDCKLKCLIDNKKLLLEKKQNYIQKL</sequence>
<protein>
    <submittedName>
        <fullName evidence="1">Uncharacterized protein</fullName>
    </submittedName>
</protein>
<keyword evidence="2" id="KW-1185">Reference proteome</keyword>
<comment type="caution">
    <text evidence="1">The sequence shown here is derived from an EMBL/GenBank/DDBJ whole genome shotgun (WGS) entry which is preliminary data.</text>
</comment>
<dbReference type="Proteomes" id="UP000078046">
    <property type="component" value="Unassembled WGS sequence"/>
</dbReference>
<organism evidence="1 2">
    <name type="scientific">Intoshia linei</name>
    <dbReference type="NCBI Taxonomy" id="1819745"/>
    <lineage>
        <taxon>Eukaryota</taxon>
        <taxon>Metazoa</taxon>
        <taxon>Spiralia</taxon>
        <taxon>Lophotrochozoa</taxon>
        <taxon>Mesozoa</taxon>
        <taxon>Orthonectida</taxon>
        <taxon>Rhopaluridae</taxon>
        <taxon>Intoshia</taxon>
    </lineage>
</organism>
<accession>A0A177AZT0</accession>
<gene>
    <name evidence="1" type="ORF">A3Q56_04889</name>
</gene>
<reference evidence="1 2" key="1">
    <citation type="submission" date="2016-04" db="EMBL/GenBank/DDBJ databases">
        <title>The genome of Intoshia linei affirms orthonectids as highly simplified spiralians.</title>
        <authorList>
            <person name="Mikhailov K.V."/>
            <person name="Slusarev G.S."/>
            <person name="Nikitin M.A."/>
            <person name="Logacheva M.D."/>
            <person name="Penin A."/>
            <person name="Aleoshin V."/>
            <person name="Panchin Y.V."/>
        </authorList>
    </citation>
    <scope>NUCLEOTIDE SEQUENCE [LARGE SCALE GENOMIC DNA]</scope>
    <source>
        <strain evidence="1">Intl2013</strain>
        <tissue evidence="1">Whole animal</tissue>
    </source>
</reference>
<evidence type="ECO:0000313" key="1">
    <source>
        <dbReference type="EMBL" id="OAF67380.1"/>
    </source>
</evidence>
<dbReference type="EMBL" id="LWCA01000676">
    <property type="protein sequence ID" value="OAF67380.1"/>
    <property type="molecule type" value="Genomic_DNA"/>
</dbReference>
<proteinExistence type="predicted"/>